<dbReference type="SUPFAM" id="SSF56801">
    <property type="entry name" value="Acetyl-CoA synthetase-like"/>
    <property type="match status" value="1"/>
</dbReference>
<dbReference type="Gene3D" id="3.40.50.12780">
    <property type="entry name" value="N-terminal domain of ligase-like"/>
    <property type="match status" value="1"/>
</dbReference>
<dbReference type="PANTHER" id="PTHR24096">
    <property type="entry name" value="LONG-CHAIN-FATTY-ACID--COA LIGASE"/>
    <property type="match status" value="1"/>
</dbReference>
<reference evidence="2" key="1">
    <citation type="journal article" date="2020" name="Stud. Mycol.">
        <title>101 Dothideomycetes genomes: a test case for predicting lifestyles and emergence of pathogens.</title>
        <authorList>
            <person name="Haridas S."/>
            <person name="Albert R."/>
            <person name="Binder M."/>
            <person name="Bloem J."/>
            <person name="Labutti K."/>
            <person name="Salamov A."/>
            <person name="Andreopoulos B."/>
            <person name="Baker S."/>
            <person name="Barry K."/>
            <person name="Bills G."/>
            <person name="Bluhm B."/>
            <person name="Cannon C."/>
            <person name="Castanera R."/>
            <person name="Culley D."/>
            <person name="Daum C."/>
            <person name="Ezra D."/>
            <person name="Gonzalez J."/>
            <person name="Henrissat B."/>
            <person name="Kuo A."/>
            <person name="Liang C."/>
            <person name="Lipzen A."/>
            <person name="Lutzoni F."/>
            <person name="Magnuson J."/>
            <person name="Mondo S."/>
            <person name="Nolan M."/>
            <person name="Ohm R."/>
            <person name="Pangilinan J."/>
            <person name="Park H.-J."/>
            <person name="Ramirez L."/>
            <person name="Alfaro M."/>
            <person name="Sun H."/>
            <person name="Tritt A."/>
            <person name="Yoshinaga Y."/>
            <person name="Zwiers L.-H."/>
            <person name="Turgeon B."/>
            <person name="Goodwin S."/>
            <person name="Spatafora J."/>
            <person name="Crous P."/>
            <person name="Grigoriev I."/>
        </authorList>
    </citation>
    <scope>NUCLEOTIDE SEQUENCE</scope>
    <source>
        <strain evidence="2">ATCC 36951</strain>
    </source>
</reference>
<feature type="domain" description="AMP-dependent synthetase/ligase" evidence="1">
    <location>
        <begin position="30"/>
        <end position="413"/>
    </location>
</feature>
<dbReference type="InterPro" id="IPR042099">
    <property type="entry name" value="ANL_N_sf"/>
</dbReference>
<dbReference type="Proteomes" id="UP000799537">
    <property type="component" value="Unassembled WGS sequence"/>
</dbReference>
<dbReference type="Gene3D" id="3.30.300.30">
    <property type="match status" value="1"/>
</dbReference>
<keyword evidence="3" id="KW-1185">Reference proteome</keyword>
<sequence length="555" mass="61754">MPLHSKKTVPVPHTSVPSFVFGSSPTASLPDEPIILDAERPEDRYLTLQSYRRWSQRLAAGLRRDGLENGDRVLFIAGNDVAWPVVFMGVLMAGGSLSGCSPALPESALQRMADGLEPKHIIASAEAIEKAKNVANTLGRVDEVILFDGEDIFLTNEVPGDVEDAAGVRPWRELLAFEGEPFDWTPYASSPDQIAAINYTSGSTGFSKGAVVTHGNILANAVQYLKHQEEDPWSFERGHPVLWLSWVPFYHVVGQNQFCVICPKRGLPNYIMPKFDLDKMLAHTEKYKPAHWYLMPPLLITMLSHPAVRKYDITSIRNVMVGGAPLRQSVIERFEHFMPHEDCRVIQGWGMTELTCVAVNRHPLDRSSCGTVGELLPNVEGKIMTLDGHAEVTEPYKPGEIYIRAPSVTQGYWKQEEKTKEMWLPEGWLRTGDFGHFDELERLYVSDRIQDVVVLKSPAGAYVLPTDLESALVNIPGVVDAGVTSILVPGASEKRLRGFVALDRSVKLTREDVVRAYEAKVKEHERLTAGLFVIDTVPKVPNGKVDRASLREMVV</sequence>
<dbReference type="InterPro" id="IPR045851">
    <property type="entry name" value="AMP-bd_C_sf"/>
</dbReference>
<dbReference type="AlphaFoldDB" id="A0A6A6C003"/>
<dbReference type="InterPro" id="IPR000873">
    <property type="entry name" value="AMP-dep_synth/lig_dom"/>
</dbReference>
<dbReference type="PROSITE" id="PS00455">
    <property type="entry name" value="AMP_BINDING"/>
    <property type="match status" value="1"/>
</dbReference>
<dbReference type="GeneID" id="54562628"/>
<dbReference type="PANTHER" id="PTHR24096:SF424">
    <property type="entry name" value="ACETYL-COA SYNTHETASE-LIKE PROTEIN-RELATED"/>
    <property type="match status" value="1"/>
</dbReference>
<dbReference type="EMBL" id="ML993627">
    <property type="protein sequence ID" value="KAF2160351.1"/>
    <property type="molecule type" value="Genomic_DNA"/>
</dbReference>
<name>A0A6A6C003_ZASCE</name>
<dbReference type="GO" id="GO:0016405">
    <property type="term" value="F:CoA-ligase activity"/>
    <property type="evidence" value="ECO:0007669"/>
    <property type="project" value="TreeGrafter"/>
</dbReference>
<dbReference type="OrthoDB" id="10253115at2759"/>
<protein>
    <recommendedName>
        <fullName evidence="1">AMP-dependent synthetase/ligase domain-containing protein</fullName>
    </recommendedName>
</protein>
<gene>
    <name evidence="2" type="ORF">M409DRAFT_29201</name>
</gene>
<evidence type="ECO:0000259" key="1">
    <source>
        <dbReference type="Pfam" id="PF00501"/>
    </source>
</evidence>
<proteinExistence type="predicted"/>
<dbReference type="InterPro" id="IPR020845">
    <property type="entry name" value="AMP-binding_CS"/>
</dbReference>
<evidence type="ECO:0000313" key="2">
    <source>
        <dbReference type="EMBL" id="KAF2160351.1"/>
    </source>
</evidence>
<dbReference type="RefSeq" id="XP_033661240.1">
    <property type="nucleotide sequence ID" value="XM_033809356.1"/>
</dbReference>
<organism evidence="2 3">
    <name type="scientific">Zasmidium cellare ATCC 36951</name>
    <dbReference type="NCBI Taxonomy" id="1080233"/>
    <lineage>
        <taxon>Eukaryota</taxon>
        <taxon>Fungi</taxon>
        <taxon>Dikarya</taxon>
        <taxon>Ascomycota</taxon>
        <taxon>Pezizomycotina</taxon>
        <taxon>Dothideomycetes</taxon>
        <taxon>Dothideomycetidae</taxon>
        <taxon>Mycosphaerellales</taxon>
        <taxon>Mycosphaerellaceae</taxon>
        <taxon>Zasmidium</taxon>
    </lineage>
</organism>
<evidence type="ECO:0000313" key="3">
    <source>
        <dbReference type="Proteomes" id="UP000799537"/>
    </source>
</evidence>
<dbReference type="Pfam" id="PF00501">
    <property type="entry name" value="AMP-binding"/>
    <property type="match status" value="1"/>
</dbReference>
<accession>A0A6A6C003</accession>